<dbReference type="AlphaFoldDB" id="A0AAJ0E9H9"/>
<reference evidence="1" key="1">
    <citation type="submission" date="2021-06" db="EMBL/GenBank/DDBJ databases">
        <title>Comparative genomics, transcriptomics and evolutionary studies reveal genomic signatures of adaptation to plant cell wall in hemibiotrophic fungi.</title>
        <authorList>
            <consortium name="DOE Joint Genome Institute"/>
            <person name="Baroncelli R."/>
            <person name="Diaz J.F."/>
            <person name="Benocci T."/>
            <person name="Peng M."/>
            <person name="Battaglia E."/>
            <person name="Haridas S."/>
            <person name="Andreopoulos W."/>
            <person name="Labutti K."/>
            <person name="Pangilinan J."/>
            <person name="Floch G.L."/>
            <person name="Makela M.R."/>
            <person name="Henrissat B."/>
            <person name="Grigoriev I.V."/>
            <person name="Crouch J.A."/>
            <person name="De Vries R.P."/>
            <person name="Sukno S.A."/>
            <person name="Thon M.R."/>
        </authorList>
    </citation>
    <scope>NUCLEOTIDE SEQUENCE</scope>
    <source>
        <strain evidence="1">CBS 102054</strain>
    </source>
</reference>
<dbReference type="RefSeq" id="XP_060437748.1">
    <property type="nucleotide sequence ID" value="XM_060591702.1"/>
</dbReference>
<gene>
    <name evidence="1" type="ORF">BDP81DRAFT_442980</name>
</gene>
<name>A0AAJ0E9H9_9PEZI</name>
<comment type="caution">
    <text evidence="1">The sequence shown here is derived from an EMBL/GenBank/DDBJ whole genome shotgun (WGS) entry which is preliminary data.</text>
</comment>
<organism evidence="1 2">
    <name type="scientific">Colletotrichum phormii</name>
    <dbReference type="NCBI Taxonomy" id="359342"/>
    <lineage>
        <taxon>Eukaryota</taxon>
        <taxon>Fungi</taxon>
        <taxon>Dikarya</taxon>
        <taxon>Ascomycota</taxon>
        <taxon>Pezizomycotina</taxon>
        <taxon>Sordariomycetes</taxon>
        <taxon>Hypocreomycetidae</taxon>
        <taxon>Glomerellales</taxon>
        <taxon>Glomerellaceae</taxon>
        <taxon>Colletotrichum</taxon>
        <taxon>Colletotrichum acutatum species complex</taxon>
    </lineage>
</organism>
<sequence length="88" mass="10120">MQLYGVTDAIDPMQVNVLEALPIRKERVLLTMQEWAKRNVSESLEPVMNFQGGVDASFQALKIACEDMMRQRSIDWIERVHSQLVARS</sequence>
<evidence type="ECO:0000313" key="1">
    <source>
        <dbReference type="EMBL" id="KAK1621753.1"/>
    </source>
</evidence>
<accession>A0AAJ0E9H9</accession>
<keyword evidence="2" id="KW-1185">Reference proteome</keyword>
<protein>
    <submittedName>
        <fullName evidence="1">Uncharacterized protein</fullName>
    </submittedName>
</protein>
<dbReference type="GeneID" id="85476564"/>
<evidence type="ECO:0000313" key="2">
    <source>
        <dbReference type="Proteomes" id="UP001243989"/>
    </source>
</evidence>
<dbReference type="Proteomes" id="UP001243989">
    <property type="component" value="Unassembled WGS sequence"/>
</dbReference>
<dbReference type="EMBL" id="JAHMHQ010000044">
    <property type="protein sequence ID" value="KAK1621753.1"/>
    <property type="molecule type" value="Genomic_DNA"/>
</dbReference>
<proteinExistence type="predicted"/>